<dbReference type="Proteomes" id="UP000001312">
    <property type="component" value="Unassembled WGS sequence"/>
</dbReference>
<dbReference type="InParanoid" id="A7ENM0"/>
<evidence type="ECO:0000313" key="2">
    <source>
        <dbReference type="Proteomes" id="UP000001312"/>
    </source>
</evidence>
<name>A7ENM0_SCLS1</name>
<accession>A7ENM0</accession>
<dbReference type="KEGG" id="ssl:SS1G_06919"/>
<dbReference type="AlphaFoldDB" id="A7ENM0"/>
<protein>
    <submittedName>
        <fullName evidence="1">Uncharacterized protein</fullName>
    </submittedName>
</protein>
<proteinExistence type="predicted"/>
<evidence type="ECO:0000313" key="1">
    <source>
        <dbReference type="EMBL" id="EDO04436.1"/>
    </source>
</evidence>
<organism evidence="1 2">
    <name type="scientific">Sclerotinia sclerotiorum (strain ATCC 18683 / 1980 / Ss-1)</name>
    <name type="common">White mold</name>
    <name type="synonym">Whetzelinia sclerotiorum</name>
    <dbReference type="NCBI Taxonomy" id="665079"/>
    <lineage>
        <taxon>Eukaryota</taxon>
        <taxon>Fungi</taxon>
        <taxon>Dikarya</taxon>
        <taxon>Ascomycota</taxon>
        <taxon>Pezizomycotina</taxon>
        <taxon>Leotiomycetes</taxon>
        <taxon>Helotiales</taxon>
        <taxon>Sclerotiniaceae</taxon>
        <taxon>Sclerotinia</taxon>
    </lineage>
</organism>
<dbReference type="GeneID" id="5488596"/>
<reference evidence="2" key="1">
    <citation type="journal article" date="2011" name="PLoS Genet.">
        <title>Genomic analysis of the necrotrophic fungal pathogens Sclerotinia sclerotiorum and Botrytis cinerea.</title>
        <authorList>
            <person name="Amselem J."/>
            <person name="Cuomo C.A."/>
            <person name="van Kan J.A."/>
            <person name="Viaud M."/>
            <person name="Benito E.P."/>
            <person name="Couloux A."/>
            <person name="Coutinho P.M."/>
            <person name="de Vries R.P."/>
            <person name="Dyer P.S."/>
            <person name="Fillinger S."/>
            <person name="Fournier E."/>
            <person name="Gout L."/>
            <person name="Hahn M."/>
            <person name="Kohn L."/>
            <person name="Lapalu N."/>
            <person name="Plummer K.M."/>
            <person name="Pradier J.M."/>
            <person name="Quevillon E."/>
            <person name="Sharon A."/>
            <person name="Simon A."/>
            <person name="ten Have A."/>
            <person name="Tudzynski B."/>
            <person name="Tudzynski P."/>
            <person name="Wincker P."/>
            <person name="Andrew M."/>
            <person name="Anthouard V."/>
            <person name="Beever R.E."/>
            <person name="Beffa R."/>
            <person name="Benoit I."/>
            <person name="Bouzid O."/>
            <person name="Brault B."/>
            <person name="Chen Z."/>
            <person name="Choquer M."/>
            <person name="Collemare J."/>
            <person name="Cotton P."/>
            <person name="Danchin E.G."/>
            <person name="Da Silva C."/>
            <person name="Gautier A."/>
            <person name="Giraud C."/>
            <person name="Giraud T."/>
            <person name="Gonzalez C."/>
            <person name="Grossetete S."/>
            <person name="Guldener U."/>
            <person name="Henrissat B."/>
            <person name="Howlett B.J."/>
            <person name="Kodira C."/>
            <person name="Kretschmer M."/>
            <person name="Lappartient A."/>
            <person name="Leroch M."/>
            <person name="Levis C."/>
            <person name="Mauceli E."/>
            <person name="Neuveglise C."/>
            <person name="Oeser B."/>
            <person name="Pearson M."/>
            <person name="Poulain J."/>
            <person name="Poussereau N."/>
            <person name="Quesneville H."/>
            <person name="Rascle C."/>
            <person name="Schumacher J."/>
            <person name="Segurens B."/>
            <person name="Sexton A."/>
            <person name="Silva E."/>
            <person name="Sirven C."/>
            <person name="Soanes D.M."/>
            <person name="Talbot N.J."/>
            <person name="Templeton M."/>
            <person name="Yandava C."/>
            <person name="Yarden O."/>
            <person name="Zeng Q."/>
            <person name="Rollins J.A."/>
            <person name="Lebrun M.H."/>
            <person name="Dickman M."/>
        </authorList>
    </citation>
    <scope>NUCLEOTIDE SEQUENCE [LARGE SCALE GENOMIC DNA]</scope>
    <source>
        <strain evidence="2">ATCC 18683 / 1980 / Ss-1</strain>
    </source>
</reference>
<dbReference type="EMBL" id="CH476628">
    <property type="protein sequence ID" value="EDO04436.1"/>
    <property type="molecule type" value="Genomic_DNA"/>
</dbReference>
<gene>
    <name evidence="1" type="ORF">SS1G_06919</name>
</gene>
<keyword evidence="2" id="KW-1185">Reference proteome</keyword>
<sequence length="68" mass="8136">MMFECWSKKSRRGACRRKFDPFCGRFGADLVNSESLCRWWKLNRILYRATCKISPTTVYMPEELTSNY</sequence>
<dbReference type="RefSeq" id="XP_001592678.1">
    <property type="nucleotide sequence ID" value="XM_001592628.1"/>
</dbReference>